<evidence type="ECO:0000313" key="5">
    <source>
        <dbReference type="Proteomes" id="UP000736335"/>
    </source>
</evidence>
<name>A0A9P6HNL3_9AGAM</name>
<dbReference type="InterPro" id="IPR008271">
    <property type="entry name" value="Ser/Thr_kinase_AS"/>
</dbReference>
<comment type="caution">
    <text evidence="4">The sequence shown here is derived from an EMBL/GenBank/DDBJ whole genome shotgun (WGS) entry which is preliminary data.</text>
</comment>
<evidence type="ECO:0000256" key="1">
    <source>
        <dbReference type="ARBA" id="ARBA00022741"/>
    </source>
</evidence>
<feature type="domain" description="Protein kinase" evidence="3">
    <location>
        <begin position="1"/>
        <end position="238"/>
    </location>
</feature>
<dbReference type="Pfam" id="PF07714">
    <property type="entry name" value="PK_Tyr_Ser-Thr"/>
    <property type="match status" value="1"/>
</dbReference>
<dbReference type="OrthoDB" id="122279at2759"/>
<evidence type="ECO:0000313" key="4">
    <source>
        <dbReference type="EMBL" id="KAF9789369.1"/>
    </source>
</evidence>
<dbReference type="SMART" id="SM00220">
    <property type="entry name" value="S_TKc"/>
    <property type="match status" value="1"/>
</dbReference>
<dbReference type="GO" id="GO:0004674">
    <property type="term" value="F:protein serine/threonine kinase activity"/>
    <property type="evidence" value="ECO:0007669"/>
    <property type="project" value="TreeGrafter"/>
</dbReference>
<gene>
    <name evidence="4" type="ORF">BJ322DRAFT_1000733</name>
</gene>
<dbReference type="Proteomes" id="UP000736335">
    <property type="component" value="Unassembled WGS sequence"/>
</dbReference>
<dbReference type="InterPro" id="IPR051681">
    <property type="entry name" value="Ser/Thr_Kinases-Pseudokinases"/>
</dbReference>
<sequence>FCREAIAWRHLRHPNILPLLGVDLQKNRLSMISEWMDHGNINEYVERHGGVNRLQLLADAARGLEYMHGLDMVHGDLKGANILINQSHRACLADFGLSTIVSVEQNTGPNASLISVVSKASLMSFAGGGTIRWMSPELLDPERFGANDDRPSKKSDCYALGMVVYEVLTGNSPFWNITNNVLLMLDIPNGHRPKKPDTAESLGFTSQLWKTLQQCWLANASARPDVRTILSHLNHATWSWGRR</sequence>
<dbReference type="EMBL" id="WIUZ02000003">
    <property type="protein sequence ID" value="KAF9789369.1"/>
    <property type="molecule type" value="Genomic_DNA"/>
</dbReference>
<dbReference type="PROSITE" id="PS00108">
    <property type="entry name" value="PROTEIN_KINASE_ST"/>
    <property type="match status" value="1"/>
</dbReference>
<keyword evidence="4" id="KW-0418">Kinase</keyword>
<dbReference type="PANTHER" id="PTHR44329">
    <property type="entry name" value="SERINE/THREONINE-PROTEIN KINASE TNNI3K-RELATED"/>
    <property type="match status" value="1"/>
</dbReference>
<protein>
    <submittedName>
        <fullName evidence="4">Kinase-like domain-containing protein</fullName>
    </submittedName>
</protein>
<dbReference type="Gene3D" id="1.10.510.10">
    <property type="entry name" value="Transferase(Phosphotransferase) domain 1"/>
    <property type="match status" value="1"/>
</dbReference>
<evidence type="ECO:0000256" key="2">
    <source>
        <dbReference type="ARBA" id="ARBA00022840"/>
    </source>
</evidence>
<dbReference type="InterPro" id="IPR001245">
    <property type="entry name" value="Ser-Thr/Tyr_kinase_cat_dom"/>
</dbReference>
<keyword evidence="2" id="KW-0067">ATP-binding</keyword>
<accession>A0A9P6HNL3</accession>
<proteinExistence type="predicted"/>
<dbReference type="PANTHER" id="PTHR44329:SF298">
    <property type="entry name" value="MIXED LINEAGE KINASE DOMAIN-LIKE PROTEIN"/>
    <property type="match status" value="1"/>
</dbReference>
<dbReference type="SUPFAM" id="SSF56112">
    <property type="entry name" value="Protein kinase-like (PK-like)"/>
    <property type="match status" value="1"/>
</dbReference>
<reference evidence="4" key="1">
    <citation type="journal article" date="2020" name="Nat. Commun.">
        <title>Large-scale genome sequencing of mycorrhizal fungi provides insights into the early evolution of symbiotic traits.</title>
        <authorList>
            <person name="Miyauchi S."/>
            <person name="Kiss E."/>
            <person name="Kuo A."/>
            <person name="Drula E."/>
            <person name="Kohler A."/>
            <person name="Sanchez-Garcia M."/>
            <person name="Morin E."/>
            <person name="Andreopoulos B."/>
            <person name="Barry K.W."/>
            <person name="Bonito G."/>
            <person name="Buee M."/>
            <person name="Carver A."/>
            <person name="Chen C."/>
            <person name="Cichocki N."/>
            <person name="Clum A."/>
            <person name="Culley D."/>
            <person name="Crous P.W."/>
            <person name="Fauchery L."/>
            <person name="Girlanda M."/>
            <person name="Hayes R.D."/>
            <person name="Keri Z."/>
            <person name="LaButti K."/>
            <person name="Lipzen A."/>
            <person name="Lombard V."/>
            <person name="Magnuson J."/>
            <person name="Maillard F."/>
            <person name="Murat C."/>
            <person name="Nolan M."/>
            <person name="Ohm R.A."/>
            <person name="Pangilinan J."/>
            <person name="Pereira M.F."/>
            <person name="Perotto S."/>
            <person name="Peter M."/>
            <person name="Pfister S."/>
            <person name="Riley R."/>
            <person name="Sitrit Y."/>
            <person name="Stielow J.B."/>
            <person name="Szollosi G."/>
            <person name="Zifcakova L."/>
            <person name="Stursova M."/>
            <person name="Spatafora J.W."/>
            <person name="Tedersoo L."/>
            <person name="Vaario L.M."/>
            <person name="Yamada A."/>
            <person name="Yan M."/>
            <person name="Wang P."/>
            <person name="Xu J."/>
            <person name="Bruns T."/>
            <person name="Baldrian P."/>
            <person name="Vilgalys R."/>
            <person name="Dunand C."/>
            <person name="Henrissat B."/>
            <person name="Grigoriev I.V."/>
            <person name="Hibbett D."/>
            <person name="Nagy L.G."/>
            <person name="Martin F.M."/>
        </authorList>
    </citation>
    <scope>NUCLEOTIDE SEQUENCE</scope>
    <source>
        <strain evidence="4">UH-Tt-Lm1</strain>
    </source>
</reference>
<dbReference type="PIRSF" id="PIRSF000654">
    <property type="entry name" value="Integrin-linked_kinase"/>
    <property type="match status" value="1"/>
</dbReference>
<dbReference type="GO" id="GO:0005524">
    <property type="term" value="F:ATP binding"/>
    <property type="evidence" value="ECO:0007669"/>
    <property type="project" value="UniProtKB-KW"/>
</dbReference>
<dbReference type="AlphaFoldDB" id="A0A9P6HNL3"/>
<feature type="non-terminal residue" evidence="4">
    <location>
        <position position="1"/>
    </location>
</feature>
<evidence type="ECO:0000259" key="3">
    <source>
        <dbReference type="PROSITE" id="PS50011"/>
    </source>
</evidence>
<keyword evidence="1" id="KW-0547">Nucleotide-binding</keyword>
<organism evidence="4 5">
    <name type="scientific">Thelephora terrestris</name>
    <dbReference type="NCBI Taxonomy" id="56493"/>
    <lineage>
        <taxon>Eukaryota</taxon>
        <taxon>Fungi</taxon>
        <taxon>Dikarya</taxon>
        <taxon>Basidiomycota</taxon>
        <taxon>Agaricomycotina</taxon>
        <taxon>Agaricomycetes</taxon>
        <taxon>Thelephorales</taxon>
        <taxon>Thelephoraceae</taxon>
        <taxon>Thelephora</taxon>
    </lineage>
</organism>
<dbReference type="PROSITE" id="PS50011">
    <property type="entry name" value="PROTEIN_KINASE_DOM"/>
    <property type="match status" value="1"/>
</dbReference>
<reference evidence="4" key="2">
    <citation type="submission" date="2020-11" db="EMBL/GenBank/DDBJ databases">
        <authorList>
            <consortium name="DOE Joint Genome Institute"/>
            <person name="Kuo A."/>
            <person name="Miyauchi S."/>
            <person name="Kiss E."/>
            <person name="Drula E."/>
            <person name="Kohler A."/>
            <person name="Sanchez-Garcia M."/>
            <person name="Andreopoulos B."/>
            <person name="Barry K.W."/>
            <person name="Bonito G."/>
            <person name="Buee M."/>
            <person name="Carver A."/>
            <person name="Chen C."/>
            <person name="Cichocki N."/>
            <person name="Clum A."/>
            <person name="Culley D."/>
            <person name="Crous P.W."/>
            <person name="Fauchery L."/>
            <person name="Girlanda M."/>
            <person name="Hayes R."/>
            <person name="Keri Z."/>
            <person name="Labutti K."/>
            <person name="Lipzen A."/>
            <person name="Lombard V."/>
            <person name="Magnuson J."/>
            <person name="Maillard F."/>
            <person name="Morin E."/>
            <person name="Murat C."/>
            <person name="Nolan M."/>
            <person name="Ohm R."/>
            <person name="Pangilinan J."/>
            <person name="Pereira M."/>
            <person name="Perotto S."/>
            <person name="Peter M."/>
            <person name="Riley R."/>
            <person name="Sitrit Y."/>
            <person name="Stielow B."/>
            <person name="Szollosi G."/>
            <person name="Zifcakova L."/>
            <person name="Stursova M."/>
            <person name="Spatafora J.W."/>
            <person name="Tedersoo L."/>
            <person name="Vaario L.-M."/>
            <person name="Yamada A."/>
            <person name="Yan M."/>
            <person name="Wang P."/>
            <person name="Xu J."/>
            <person name="Bruns T."/>
            <person name="Baldrian P."/>
            <person name="Vilgalys R."/>
            <person name="Henrissat B."/>
            <person name="Grigoriev I.V."/>
            <person name="Hibbett D."/>
            <person name="Nagy L.G."/>
            <person name="Martin F.M."/>
        </authorList>
    </citation>
    <scope>NUCLEOTIDE SEQUENCE</scope>
    <source>
        <strain evidence="4">UH-Tt-Lm1</strain>
    </source>
</reference>
<dbReference type="InterPro" id="IPR011009">
    <property type="entry name" value="Kinase-like_dom_sf"/>
</dbReference>
<keyword evidence="5" id="KW-1185">Reference proteome</keyword>
<dbReference type="InterPro" id="IPR000719">
    <property type="entry name" value="Prot_kinase_dom"/>
</dbReference>
<keyword evidence="4" id="KW-0808">Transferase</keyword>